<dbReference type="PROSITE" id="PS51379">
    <property type="entry name" value="4FE4S_FER_2"/>
    <property type="match status" value="2"/>
</dbReference>
<comment type="caution">
    <text evidence="5">The sequence shown here is derived from an EMBL/GenBank/DDBJ whole genome shotgun (WGS) entry which is preliminary data.</text>
</comment>
<dbReference type="Pfam" id="PF12838">
    <property type="entry name" value="Fer4_7"/>
    <property type="match status" value="1"/>
</dbReference>
<organism evidence="5 6">
    <name type="scientific">Desulforamulus aquiferis</name>
    <dbReference type="NCBI Taxonomy" id="1397668"/>
    <lineage>
        <taxon>Bacteria</taxon>
        <taxon>Bacillati</taxon>
        <taxon>Bacillota</taxon>
        <taxon>Clostridia</taxon>
        <taxon>Eubacteriales</taxon>
        <taxon>Peptococcaceae</taxon>
        <taxon>Desulforamulus</taxon>
    </lineage>
</organism>
<proteinExistence type="predicted"/>
<protein>
    <submittedName>
        <fullName evidence="5">4Fe-4S binding protein</fullName>
    </submittedName>
</protein>
<evidence type="ECO:0000259" key="4">
    <source>
        <dbReference type="PROSITE" id="PS51379"/>
    </source>
</evidence>
<evidence type="ECO:0000256" key="1">
    <source>
        <dbReference type="ARBA" id="ARBA00022723"/>
    </source>
</evidence>
<dbReference type="PROSITE" id="PS00198">
    <property type="entry name" value="4FE4S_FER_1"/>
    <property type="match status" value="1"/>
</dbReference>
<dbReference type="InterPro" id="IPR017896">
    <property type="entry name" value="4Fe4S_Fe-S-bd"/>
</dbReference>
<reference evidence="5" key="2">
    <citation type="submission" date="2023-03" db="EMBL/GenBank/DDBJ databases">
        <authorList>
            <person name="Zhang Z."/>
        </authorList>
    </citation>
    <scope>NUCLEOTIDE SEQUENCE</scope>
    <source>
        <strain evidence="5">DSA</strain>
    </source>
</reference>
<dbReference type="Gene3D" id="3.30.70.20">
    <property type="match status" value="1"/>
</dbReference>
<evidence type="ECO:0000256" key="3">
    <source>
        <dbReference type="ARBA" id="ARBA00023014"/>
    </source>
</evidence>
<feature type="domain" description="4Fe-4S ferredoxin-type" evidence="4">
    <location>
        <begin position="283"/>
        <end position="312"/>
    </location>
</feature>
<name>A0AAW7ZE44_9FIRM</name>
<keyword evidence="1" id="KW-0479">Metal-binding</keyword>
<dbReference type="InterPro" id="IPR017900">
    <property type="entry name" value="4Fe4S_Fe_S_CS"/>
</dbReference>
<dbReference type="AlphaFoldDB" id="A0AAW7ZE44"/>
<sequence length="428" mass="47160">MGHIVNPDREYHLLQQRLDLNVTGAPDSEVFIKILRLLFTPEEANFASQIPLRPTPMGTLSQKLGVTEKELKERVTDLAHRGLVFDIEFAGQYYVALAPVVIGFFEFTFMRTRDDLPMAELAKLFEEYMMADDRFAKSIFEGSTQIGRSLVREEALPETDYTEMLDWERATNIIKSATDIGVSLCACRHKAHHLGKGCDSPQQTCLTLNGGAQLLIKNGIAERISTSRAMSILEECKAAGLAQTADNVQKSVGYICNCCSCCCGMFQAIKTFNLPKAIVSSNWIMEIHQAKCKGCGLCVKACPVGAIGIIKGNSEKSKSSIQLQEELCLGCGVCYSACKTGGITMKPRPRRVFTPETTFDRYIAMAIERGKLANLVFDDPGKLSHRALGRIGSLLEKSTPYKALMAIEPLKSVFLKSIISGAKKFSDI</sequence>
<dbReference type="SUPFAM" id="SSF54862">
    <property type="entry name" value="4Fe-4S ferredoxins"/>
    <property type="match status" value="1"/>
</dbReference>
<dbReference type="GO" id="GO:0046872">
    <property type="term" value="F:metal ion binding"/>
    <property type="evidence" value="ECO:0007669"/>
    <property type="project" value="UniProtKB-KW"/>
</dbReference>
<feature type="domain" description="4Fe-4S ferredoxin-type" evidence="4">
    <location>
        <begin position="319"/>
        <end position="348"/>
    </location>
</feature>
<gene>
    <name evidence="5" type="ORF">P6N53_10600</name>
</gene>
<evidence type="ECO:0000313" key="5">
    <source>
        <dbReference type="EMBL" id="MDO7787666.1"/>
    </source>
</evidence>
<evidence type="ECO:0000313" key="6">
    <source>
        <dbReference type="Proteomes" id="UP001172911"/>
    </source>
</evidence>
<accession>A0AAW7ZE44</accession>
<dbReference type="Proteomes" id="UP001172911">
    <property type="component" value="Unassembled WGS sequence"/>
</dbReference>
<dbReference type="GO" id="GO:0051536">
    <property type="term" value="F:iron-sulfur cluster binding"/>
    <property type="evidence" value="ECO:0007669"/>
    <property type="project" value="UniProtKB-KW"/>
</dbReference>
<keyword evidence="3" id="KW-0411">Iron-sulfur</keyword>
<reference evidence="5" key="1">
    <citation type="journal article" date="2023" name="J. Hazard. Mater.">
        <title>Anaerobic biodegradation of pyrene and benzo[a]pyrene by a new sulfate-reducing Desulforamulus aquiferis strain DSA.</title>
        <authorList>
            <person name="Zhang Z."/>
            <person name="Sun J."/>
            <person name="Gong X."/>
            <person name="Wang C."/>
            <person name="Wang H."/>
        </authorList>
    </citation>
    <scope>NUCLEOTIDE SEQUENCE</scope>
    <source>
        <strain evidence="5">DSA</strain>
    </source>
</reference>
<dbReference type="EMBL" id="JARPTC010000015">
    <property type="protein sequence ID" value="MDO7787666.1"/>
    <property type="molecule type" value="Genomic_DNA"/>
</dbReference>
<keyword evidence="6" id="KW-1185">Reference proteome</keyword>
<evidence type="ECO:0000256" key="2">
    <source>
        <dbReference type="ARBA" id="ARBA00023004"/>
    </source>
</evidence>
<dbReference type="RefSeq" id="WP_304542887.1">
    <property type="nucleotide sequence ID" value="NZ_JARPTC010000015.1"/>
</dbReference>
<keyword evidence="2" id="KW-0408">Iron</keyword>